<sequence>MEGRIDLDLCGNSHLFQLIKTQSDLFVEIFHRLAEEFPHSRLIEFHHQAKGSKVSKGYRLENCPYEVLDLIRDFDPKTGFNIRILQWWGHGLYFFVQVGSANPRRSKVFSQKQVDFFISDHPDPWEYAKVLSTKKKLENQVLLDKGPAMRLFQIFKEIPLQEDPDKLLEDLKREILLIMDNHN</sequence>
<dbReference type="STRING" id="1239962.C943_01889"/>
<proteinExistence type="predicted"/>
<name>M7XAE0_9BACT</name>
<dbReference type="InParanoid" id="M7XAE0"/>
<protein>
    <submittedName>
        <fullName evidence="1">Uncharacterized protein</fullName>
    </submittedName>
</protein>
<comment type="caution">
    <text evidence="1">The sequence shown here is derived from an EMBL/GenBank/DDBJ whole genome shotgun (WGS) entry which is preliminary data.</text>
</comment>
<evidence type="ECO:0000313" key="1">
    <source>
        <dbReference type="EMBL" id="EMS31618.1"/>
    </source>
</evidence>
<dbReference type="AlphaFoldDB" id="M7XAE0"/>
<dbReference type="Proteomes" id="UP000010953">
    <property type="component" value="Unassembled WGS sequence"/>
</dbReference>
<evidence type="ECO:0000313" key="2">
    <source>
        <dbReference type="Proteomes" id="UP000010953"/>
    </source>
</evidence>
<reference evidence="1" key="1">
    <citation type="submission" date="2013-01" db="EMBL/GenBank/DDBJ databases">
        <title>Genome assembly of Mariniradius saccharolyticus AK6.</title>
        <authorList>
            <person name="Vaidya B."/>
            <person name="Khatri I."/>
            <person name="Tanuku N.R.S."/>
            <person name="Subramanian S."/>
            <person name="Pinnaka A."/>
        </authorList>
    </citation>
    <scope>NUCLEOTIDE SEQUENCE [LARGE SCALE GENOMIC DNA]</scope>
    <source>
        <strain evidence="1">AK6</strain>
    </source>
</reference>
<accession>M7XAE0</accession>
<gene>
    <name evidence="1" type="ORF">C943_01889</name>
</gene>
<keyword evidence="2" id="KW-1185">Reference proteome</keyword>
<dbReference type="EMBL" id="AMZY02000018">
    <property type="protein sequence ID" value="EMS31618.1"/>
    <property type="molecule type" value="Genomic_DNA"/>
</dbReference>
<organism evidence="1 2">
    <name type="scientific">Mariniradius saccharolyticus AK6</name>
    <dbReference type="NCBI Taxonomy" id="1239962"/>
    <lineage>
        <taxon>Bacteria</taxon>
        <taxon>Pseudomonadati</taxon>
        <taxon>Bacteroidota</taxon>
        <taxon>Cytophagia</taxon>
        <taxon>Cytophagales</taxon>
        <taxon>Cyclobacteriaceae</taxon>
        <taxon>Mariniradius</taxon>
    </lineage>
</organism>